<sequence>MLRVSAIVLFTLSIIENVCSNTCGHDNCETAIDIPLITKLNAPLKAELDISSLTLQLKELVAKHVNQSVSKAVNDLVENILDKTIQTAVDRLQTSIDNTLSTFRQKIEDDVEVKIKKNHDLLMKKQSISATEIHSLTILANTLGGEMAKLKSEVQTAIEKDVAVGEKGLKGDSGRPGLDGANGRRGEPGLKGAHGIKGEKGGQGEKGSRGESVKPLKCSYGWVKFMHSCYYFEFSNKKTWSAAKDDCRRKGGFLVKVDDAVENWFLKSFVKSNTKSPASVWIGANDINRESNFVWDFDNSGLTYTEWSRGEPNNKYNSEDCVQMRNSVNYAWNDSTCSNAESFICEKL</sequence>
<dbReference type="AlphaFoldDB" id="A0A8B6FQV4"/>
<dbReference type="InterPro" id="IPR050111">
    <property type="entry name" value="C-type_lectin/snaclec_domain"/>
</dbReference>
<dbReference type="GO" id="GO:0005581">
    <property type="term" value="C:collagen trimer"/>
    <property type="evidence" value="ECO:0007669"/>
    <property type="project" value="UniProtKB-KW"/>
</dbReference>
<dbReference type="PROSITE" id="PS50041">
    <property type="entry name" value="C_TYPE_LECTIN_2"/>
    <property type="match status" value="1"/>
</dbReference>
<organism evidence="7 8">
    <name type="scientific">Mytilus galloprovincialis</name>
    <name type="common">Mediterranean mussel</name>
    <dbReference type="NCBI Taxonomy" id="29158"/>
    <lineage>
        <taxon>Eukaryota</taxon>
        <taxon>Metazoa</taxon>
        <taxon>Spiralia</taxon>
        <taxon>Lophotrochozoa</taxon>
        <taxon>Mollusca</taxon>
        <taxon>Bivalvia</taxon>
        <taxon>Autobranchia</taxon>
        <taxon>Pteriomorphia</taxon>
        <taxon>Mytilida</taxon>
        <taxon>Mytiloidea</taxon>
        <taxon>Mytilidae</taxon>
        <taxon>Mytilinae</taxon>
        <taxon>Mytilus</taxon>
    </lineage>
</organism>
<keyword evidence="1" id="KW-0106">Calcium</keyword>
<dbReference type="Pfam" id="PF00059">
    <property type="entry name" value="Lectin_C"/>
    <property type="match status" value="1"/>
</dbReference>
<feature type="compositionally biased region" description="Basic and acidic residues" evidence="4">
    <location>
        <begin position="196"/>
        <end position="212"/>
    </location>
</feature>
<evidence type="ECO:0000313" key="7">
    <source>
        <dbReference type="EMBL" id="VDI52908.1"/>
    </source>
</evidence>
<evidence type="ECO:0000256" key="2">
    <source>
        <dbReference type="ARBA" id="ARBA00023119"/>
    </source>
</evidence>
<dbReference type="InterPro" id="IPR001304">
    <property type="entry name" value="C-type_lectin-like"/>
</dbReference>
<gene>
    <name evidence="7" type="ORF">MGAL_10B010837</name>
</gene>
<evidence type="ECO:0000313" key="8">
    <source>
        <dbReference type="Proteomes" id="UP000596742"/>
    </source>
</evidence>
<evidence type="ECO:0000256" key="1">
    <source>
        <dbReference type="ARBA" id="ARBA00022837"/>
    </source>
</evidence>
<dbReference type="SMART" id="SM00034">
    <property type="entry name" value="CLECT"/>
    <property type="match status" value="1"/>
</dbReference>
<name>A0A8B6FQV4_MYTGA</name>
<dbReference type="SUPFAM" id="SSF56436">
    <property type="entry name" value="C-type lectin-like"/>
    <property type="match status" value="1"/>
</dbReference>
<reference evidence="7" key="1">
    <citation type="submission" date="2018-11" db="EMBL/GenBank/DDBJ databases">
        <authorList>
            <person name="Alioto T."/>
            <person name="Alioto T."/>
        </authorList>
    </citation>
    <scope>NUCLEOTIDE SEQUENCE</scope>
</reference>
<keyword evidence="8" id="KW-1185">Reference proteome</keyword>
<dbReference type="PROSITE" id="PS00615">
    <property type="entry name" value="C_TYPE_LECTIN_1"/>
    <property type="match status" value="1"/>
</dbReference>
<dbReference type="Proteomes" id="UP000596742">
    <property type="component" value="Unassembled WGS sequence"/>
</dbReference>
<dbReference type="CDD" id="cd00037">
    <property type="entry name" value="CLECT"/>
    <property type="match status" value="1"/>
</dbReference>
<evidence type="ECO:0000256" key="5">
    <source>
        <dbReference type="SAM" id="SignalP"/>
    </source>
</evidence>
<dbReference type="Gene3D" id="3.10.100.10">
    <property type="entry name" value="Mannose-Binding Protein A, subunit A"/>
    <property type="match status" value="1"/>
</dbReference>
<comment type="caution">
    <text evidence="7">The sequence shown here is derived from an EMBL/GenBank/DDBJ whole genome shotgun (WGS) entry which is preliminary data.</text>
</comment>
<keyword evidence="3" id="KW-1015">Disulfide bond</keyword>
<dbReference type="Pfam" id="PF01391">
    <property type="entry name" value="Collagen"/>
    <property type="match status" value="1"/>
</dbReference>
<dbReference type="InterPro" id="IPR018378">
    <property type="entry name" value="C-type_lectin_CS"/>
</dbReference>
<dbReference type="InterPro" id="IPR016187">
    <property type="entry name" value="CTDL_fold"/>
</dbReference>
<evidence type="ECO:0000256" key="3">
    <source>
        <dbReference type="ARBA" id="ARBA00023157"/>
    </source>
</evidence>
<dbReference type="InterPro" id="IPR016186">
    <property type="entry name" value="C-type_lectin-like/link_sf"/>
</dbReference>
<proteinExistence type="predicted"/>
<protein>
    <recommendedName>
        <fullName evidence="6">C-type lectin domain-containing protein</fullName>
    </recommendedName>
</protein>
<evidence type="ECO:0000259" key="6">
    <source>
        <dbReference type="PROSITE" id="PS50041"/>
    </source>
</evidence>
<accession>A0A8B6FQV4</accession>
<evidence type="ECO:0000256" key="4">
    <source>
        <dbReference type="SAM" id="MobiDB-lite"/>
    </source>
</evidence>
<dbReference type="OrthoDB" id="6120773at2759"/>
<feature type="region of interest" description="Disordered" evidence="4">
    <location>
        <begin position="167"/>
        <end position="212"/>
    </location>
</feature>
<dbReference type="EMBL" id="UYJE01007246">
    <property type="protein sequence ID" value="VDI52908.1"/>
    <property type="molecule type" value="Genomic_DNA"/>
</dbReference>
<dbReference type="PANTHER" id="PTHR22803">
    <property type="entry name" value="MANNOSE, PHOSPHOLIPASE, LECTIN RECEPTOR RELATED"/>
    <property type="match status" value="1"/>
</dbReference>
<feature type="signal peptide" evidence="5">
    <location>
        <begin position="1"/>
        <end position="20"/>
    </location>
</feature>
<feature type="domain" description="C-type lectin" evidence="6">
    <location>
        <begin position="225"/>
        <end position="346"/>
    </location>
</feature>
<keyword evidence="5" id="KW-0732">Signal</keyword>
<feature type="chain" id="PRO_5032404684" description="C-type lectin domain-containing protein" evidence="5">
    <location>
        <begin position="21"/>
        <end position="348"/>
    </location>
</feature>
<keyword evidence="2" id="KW-0176">Collagen</keyword>
<dbReference type="InterPro" id="IPR008160">
    <property type="entry name" value="Collagen"/>
</dbReference>